<feature type="compositionally biased region" description="Polar residues" evidence="2">
    <location>
        <begin position="333"/>
        <end position="347"/>
    </location>
</feature>
<feature type="region of interest" description="Disordered" evidence="2">
    <location>
        <begin position="310"/>
        <end position="347"/>
    </location>
</feature>
<keyword evidence="5" id="KW-1185">Reference proteome</keyword>
<proteinExistence type="predicted"/>
<dbReference type="RefSeq" id="XP_012184130.1">
    <property type="nucleotide sequence ID" value="XM_012328740.1"/>
</dbReference>
<organism evidence="4 5">
    <name type="scientific">Fibroporia radiculosa</name>
    <dbReference type="NCBI Taxonomy" id="599839"/>
    <lineage>
        <taxon>Eukaryota</taxon>
        <taxon>Fungi</taxon>
        <taxon>Dikarya</taxon>
        <taxon>Basidiomycota</taxon>
        <taxon>Agaricomycotina</taxon>
        <taxon>Agaricomycetes</taxon>
        <taxon>Polyporales</taxon>
        <taxon>Fibroporiaceae</taxon>
        <taxon>Fibroporia</taxon>
    </lineage>
</organism>
<dbReference type="PANTHER" id="PTHR37543:SF1">
    <property type="entry name" value="CCCH ZINC FINGER DNA BINDING PROTEIN (AFU_ORTHOLOGUE AFUA_5G12760)"/>
    <property type="match status" value="1"/>
</dbReference>
<dbReference type="AlphaFoldDB" id="J4I022"/>
<evidence type="ECO:0000313" key="4">
    <source>
        <dbReference type="EMBL" id="CCM04847.1"/>
    </source>
</evidence>
<feature type="compositionally biased region" description="Low complexity" evidence="2">
    <location>
        <begin position="316"/>
        <end position="332"/>
    </location>
</feature>
<name>J4I022_9APHY</name>
<gene>
    <name evidence="4" type="ORF">FIBRA_07040</name>
</gene>
<evidence type="ECO:0000256" key="2">
    <source>
        <dbReference type="SAM" id="MobiDB-lite"/>
    </source>
</evidence>
<evidence type="ECO:0000256" key="1">
    <source>
        <dbReference type="SAM" id="Coils"/>
    </source>
</evidence>
<dbReference type="STRING" id="599839.J4I022"/>
<feature type="domain" description="DUF7923" evidence="3">
    <location>
        <begin position="102"/>
        <end position="284"/>
    </location>
</feature>
<evidence type="ECO:0000313" key="5">
    <source>
        <dbReference type="Proteomes" id="UP000006352"/>
    </source>
</evidence>
<evidence type="ECO:0000259" key="3">
    <source>
        <dbReference type="Pfam" id="PF25540"/>
    </source>
</evidence>
<dbReference type="InterPro" id="IPR057683">
    <property type="entry name" value="DUF7923"/>
</dbReference>
<protein>
    <recommendedName>
        <fullName evidence="3">DUF7923 domain-containing protein</fullName>
    </recommendedName>
</protein>
<dbReference type="OrthoDB" id="2270193at2759"/>
<dbReference type="EMBL" id="HE797169">
    <property type="protein sequence ID" value="CCM04847.1"/>
    <property type="molecule type" value="Genomic_DNA"/>
</dbReference>
<dbReference type="Proteomes" id="UP000006352">
    <property type="component" value="Unassembled WGS sequence"/>
</dbReference>
<dbReference type="HOGENOM" id="CLU_031811_1_0_1"/>
<accession>J4I022</accession>
<sequence length="347" mass="38287">MAAPPVVEVNKQLWDDALTRLLDLSTVTVKRNAELETRVAELEVELAVWKQAHSVVVEAAEREKKAHNAQVATFNRQLSSTDHLKVRQSILQPAAFRDIRAQNQSPLILCVVDGDANVFSSTLIAKGQQGGREAAQELTKGIAEHLSQEGVQAFGRLSFWVTVYYNKRSLLSMLQSEGVCSAEQFEAFMSGLSQASLRFLLVDVGPGKDGAEAKILEYLQTYVYLPQTLRIFLAGERTAAYLSTLTAIYKKELLGKVVVLQGRERLSGDFDHLPMHCLSIEGLFEPRLSAYVQKRPGPIPFTDVNRNVTTHGGLISPQSESQSTTPSSSTQTRYTNNGTQPIDPTKV</sequence>
<dbReference type="Pfam" id="PF25540">
    <property type="entry name" value="DUF7923"/>
    <property type="match status" value="1"/>
</dbReference>
<reference evidence="4 5" key="1">
    <citation type="journal article" date="2012" name="Appl. Environ. Microbiol.">
        <title>Short-read sequencing for genomic analysis of the brown rot fungus Fibroporia radiculosa.</title>
        <authorList>
            <person name="Tang J.D."/>
            <person name="Perkins A.D."/>
            <person name="Sonstegard T.S."/>
            <person name="Schroeder S.G."/>
            <person name="Burgess S.C."/>
            <person name="Diehl S.V."/>
        </authorList>
    </citation>
    <scope>NUCLEOTIDE SEQUENCE [LARGE SCALE GENOMIC DNA]</scope>
    <source>
        <strain evidence="4 5">TFFH 294</strain>
    </source>
</reference>
<feature type="coiled-coil region" evidence="1">
    <location>
        <begin position="32"/>
        <end position="77"/>
    </location>
</feature>
<keyword evidence="1" id="KW-0175">Coiled coil</keyword>
<dbReference type="GeneID" id="24099758"/>
<dbReference type="PANTHER" id="PTHR37543">
    <property type="entry name" value="CCCH ZINC FINGER DNA BINDING PROTEIN (AFU_ORTHOLOGUE AFUA_5G12760)"/>
    <property type="match status" value="1"/>
</dbReference>
<dbReference type="InParanoid" id="J4I022"/>